<dbReference type="EMBL" id="JARKIE010000537">
    <property type="protein sequence ID" value="KAJ7629591.1"/>
    <property type="molecule type" value="Genomic_DNA"/>
</dbReference>
<sequence length="367" mass="39965">MDITELLRKLIPSKASIASFIIPFLRHHPNLVVAIKKLDLFVDAVLHVIIHVLVRAAILTALVALVIIPILSALIGDKEETPDAVRPPSNDEESLVPDSATRNGPETPIRGSRDTSLVQGTIAVLMPVIKHSGIAATVVFCLPLSLSSGPTLNNSGSSPTKPSGTTFSGALLSELCKWLRLGLYASAALWFFTNRTVEYFLLRAVINHSLWEKLETSSPSRPYQWLAVLAQFIPLCIAMICNGFIRSASSVVEGFTSAVTTIAGITAGVLTLFLFDVLVYWTYYFWRAAQSKSETVSTTSLAADLMVDTLFGAVVRDINGQTLWDRGKMLVPRNRAVDSAAKSLEIEPETERTNQESKDEKGILTDA</sequence>
<feature type="region of interest" description="Disordered" evidence="1">
    <location>
        <begin position="81"/>
        <end position="113"/>
    </location>
</feature>
<reference evidence="4" key="1">
    <citation type="submission" date="2023-03" db="EMBL/GenBank/DDBJ databases">
        <title>Massive genome expansion in bonnet fungi (Mycena s.s.) driven by repeated elements and novel gene families across ecological guilds.</title>
        <authorList>
            <consortium name="Lawrence Berkeley National Laboratory"/>
            <person name="Harder C.B."/>
            <person name="Miyauchi S."/>
            <person name="Viragh M."/>
            <person name="Kuo A."/>
            <person name="Thoen E."/>
            <person name="Andreopoulos B."/>
            <person name="Lu D."/>
            <person name="Skrede I."/>
            <person name="Drula E."/>
            <person name="Henrissat B."/>
            <person name="Morin E."/>
            <person name="Kohler A."/>
            <person name="Barry K."/>
            <person name="LaButti K."/>
            <person name="Morin E."/>
            <person name="Salamov A."/>
            <person name="Lipzen A."/>
            <person name="Mereny Z."/>
            <person name="Hegedus B."/>
            <person name="Baldrian P."/>
            <person name="Stursova M."/>
            <person name="Weitz H."/>
            <person name="Taylor A."/>
            <person name="Grigoriev I.V."/>
            <person name="Nagy L.G."/>
            <person name="Martin F."/>
            <person name="Kauserud H."/>
        </authorList>
    </citation>
    <scope>NUCLEOTIDE SEQUENCE</scope>
    <source>
        <strain evidence="4">CBHHK067</strain>
    </source>
</reference>
<accession>A0AAD7DPC8</accession>
<feature type="transmembrane region" description="Helical" evidence="2">
    <location>
        <begin position="44"/>
        <end position="68"/>
    </location>
</feature>
<feature type="transmembrane region" description="Helical" evidence="2">
    <location>
        <begin position="257"/>
        <end position="283"/>
    </location>
</feature>
<keyword evidence="2" id="KW-0812">Transmembrane</keyword>
<feature type="region of interest" description="Disordered" evidence="1">
    <location>
        <begin position="341"/>
        <end position="367"/>
    </location>
</feature>
<name>A0AAD7DPC8_MYCRO</name>
<feature type="compositionally biased region" description="Basic and acidic residues" evidence="1">
    <location>
        <begin position="349"/>
        <end position="367"/>
    </location>
</feature>
<dbReference type="Proteomes" id="UP001221757">
    <property type="component" value="Unassembled WGS sequence"/>
</dbReference>
<comment type="caution">
    <text evidence="4">The sequence shown here is derived from an EMBL/GenBank/DDBJ whole genome shotgun (WGS) entry which is preliminary data.</text>
</comment>
<keyword evidence="5" id="KW-1185">Reference proteome</keyword>
<keyword evidence="2" id="KW-1133">Transmembrane helix</keyword>
<feature type="transmembrane region" description="Helical" evidence="2">
    <location>
        <begin position="223"/>
        <end position="245"/>
    </location>
</feature>
<dbReference type="AlphaFoldDB" id="A0AAD7DPC8"/>
<organism evidence="4 5">
    <name type="scientific">Mycena rosella</name>
    <name type="common">Pink bonnet</name>
    <name type="synonym">Agaricus rosellus</name>
    <dbReference type="NCBI Taxonomy" id="1033263"/>
    <lineage>
        <taxon>Eukaryota</taxon>
        <taxon>Fungi</taxon>
        <taxon>Dikarya</taxon>
        <taxon>Basidiomycota</taxon>
        <taxon>Agaricomycotina</taxon>
        <taxon>Agaricomycetes</taxon>
        <taxon>Agaricomycetidae</taxon>
        <taxon>Agaricales</taxon>
        <taxon>Marasmiineae</taxon>
        <taxon>Mycenaceae</taxon>
        <taxon>Mycena</taxon>
    </lineage>
</organism>
<evidence type="ECO:0000256" key="1">
    <source>
        <dbReference type="SAM" id="MobiDB-lite"/>
    </source>
</evidence>
<evidence type="ECO:0008006" key="6">
    <source>
        <dbReference type="Google" id="ProtNLM"/>
    </source>
</evidence>
<keyword evidence="2" id="KW-0472">Membrane</keyword>
<evidence type="ECO:0000313" key="3">
    <source>
        <dbReference type="EMBL" id="KAJ7629591.1"/>
    </source>
</evidence>
<evidence type="ECO:0000313" key="5">
    <source>
        <dbReference type="Proteomes" id="UP001221757"/>
    </source>
</evidence>
<proteinExistence type="predicted"/>
<dbReference type="EMBL" id="JARKIE010000036">
    <property type="protein sequence ID" value="KAJ7696106.1"/>
    <property type="molecule type" value="Genomic_DNA"/>
</dbReference>
<evidence type="ECO:0000313" key="4">
    <source>
        <dbReference type="EMBL" id="KAJ7696106.1"/>
    </source>
</evidence>
<evidence type="ECO:0000256" key="2">
    <source>
        <dbReference type="SAM" id="Phobius"/>
    </source>
</evidence>
<protein>
    <recommendedName>
        <fullName evidence="6">Transmembrane protein</fullName>
    </recommendedName>
</protein>
<gene>
    <name evidence="4" type="ORF">B0H17DRAFT_1131256</name>
    <name evidence="3" type="ORF">B0H17DRAFT_1150520</name>
</gene>